<feature type="signal peptide" evidence="13">
    <location>
        <begin position="1"/>
        <end position="15"/>
    </location>
</feature>
<gene>
    <name evidence="14" type="ORF">DI563_09565</name>
</gene>
<keyword evidence="11" id="KW-0998">Cell outer membrane</keyword>
<evidence type="ECO:0000256" key="4">
    <source>
        <dbReference type="ARBA" id="ARBA00016202"/>
    </source>
</evidence>
<keyword evidence="10" id="KW-0143">Chaperone</keyword>
<comment type="similarity">
    <text evidence="2">Belongs to the LolB family.</text>
</comment>
<organism evidence="14 15">
    <name type="scientific">Variovorax paradoxus</name>
    <dbReference type="NCBI Taxonomy" id="34073"/>
    <lineage>
        <taxon>Bacteria</taxon>
        <taxon>Pseudomonadati</taxon>
        <taxon>Pseudomonadota</taxon>
        <taxon>Betaproteobacteria</taxon>
        <taxon>Burkholderiales</taxon>
        <taxon>Comamonadaceae</taxon>
        <taxon>Variovorax</taxon>
    </lineage>
</organism>
<evidence type="ECO:0000256" key="2">
    <source>
        <dbReference type="ARBA" id="ARBA00009696"/>
    </source>
</evidence>
<keyword evidence="8" id="KW-0472">Membrane</keyword>
<accession>A0A2W5QDP1</accession>
<dbReference type="Proteomes" id="UP000249135">
    <property type="component" value="Unassembled WGS sequence"/>
</dbReference>
<evidence type="ECO:0000256" key="1">
    <source>
        <dbReference type="ARBA" id="ARBA00004459"/>
    </source>
</evidence>
<dbReference type="GO" id="GO:0009279">
    <property type="term" value="C:cell outer membrane"/>
    <property type="evidence" value="ECO:0007669"/>
    <property type="project" value="UniProtKB-SubCell"/>
</dbReference>
<reference evidence="14 15" key="1">
    <citation type="submission" date="2017-08" db="EMBL/GenBank/DDBJ databases">
        <title>Infants hospitalized years apart are colonized by the same room-sourced microbial strains.</title>
        <authorList>
            <person name="Brooks B."/>
            <person name="Olm M.R."/>
            <person name="Firek B.A."/>
            <person name="Baker R."/>
            <person name="Thomas B.C."/>
            <person name="Morowitz M.J."/>
            <person name="Banfield J.F."/>
        </authorList>
    </citation>
    <scope>NUCLEOTIDE SEQUENCE [LARGE SCALE GENOMIC DNA]</scope>
    <source>
        <strain evidence="14">S2_005_003_R2_41</strain>
    </source>
</reference>
<evidence type="ECO:0000256" key="12">
    <source>
        <dbReference type="ARBA" id="ARBA00023288"/>
    </source>
</evidence>
<dbReference type="InterPro" id="IPR004565">
    <property type="entry name" value="OM_lipoprot_LolB"/>
</dbReference>
<comment type="subunit">
    <text evidence="3">Monomer.</text>
</comment>
<dbReference type="AlphaFoldDB" id="A0A2W5QDP1"/>
<evidence type="ECO:0000256" key="3">
    <source>
        <dbReference type="ARBA" id="ARBA00011245"/>
    </source>
</evidence>
<dbReference type="Pfam" id="PF03550">
    <property type="entry name" value="LolB"/>
    <property type="match status" value="1"/>
</dbReference>
<name>A0A2W5QDP1_VARPD</name>
<evidence type="ECO:0000256" key="5">
    <source>
        <dbReference type="ARBA" id="ARBA00022448"/>
    </source>
</evidence>
<sequence length="172" mass="18235">MALAAAAAFAPFLIAGCAAPTRPSSLFDSKDGQWTGRLSLRVDSQPVQSFAALFELRGAPGRGELTLTSPIGSTLGVLQWSPGEALLRDGQRTQRYDSIDILAERVTGAALPVDALFQWLAGQPAAVPGWRADLSQVASGRLQAVRESPQPTADLRVVFEAVPRAGVESRRP</sequence>
<keyword evidence="5" id="KW-0813">Transport</keyword>
<evidence type="ECO:0000256" key="10">
    <source>
        <dbReference type="ARBA" id="ARBA00023186"/>
    </source>
</evidence>
<dbReference type="InterPro" id="IPR029046">
    <property type="entry name" value="LolA/LolB/LppX"/>
</dbReference>
<dbReference type="EMBL" id="QFPP01000086">
    <property type="protein sequence ID" value="PZQ75472.1"/>
    <property type="molecule type" value="Genomic_DNA"/>
</dbReference>
<dbReference type="SUPFAM" id="SSF89392">
    <property type="entry name" value="Prokaryotic lipoproteins and lipoprotein localization factors"/>
    <property type="match status" value="1"/>
</dbReference>
<comment type="subcellular location">
    <subcellularLocation>
        <location evidence="1">Cell outer membrane</location>
        <topology evidence="1">Lipid-anchor</topology>
    </subcellularLocation>
</comment>
<evidence type="ECO:0000256" key="9">
    <source>
        <dbReference type="ARBA" id="ARBA00023139"/>
    </source>
</evidence>
<evidence type="ECO:0000313" key="14">
    <source>
        <dbReference type="EMBL" id="PZQ75472.1"/>
    </source>
</evidence>
<evidence type="ECO:0000256" key="8">
    <source>
        <dbReference type="ARBA" id="ARBA00023136"/>
    </source>
</evidence>
<proteinExistence type="inferred from homology"/>
<evidence type="ECO:0000256" key="7">
    <source>
        <dbReference type="ARBA" id="ARBA00022927"/>
    </source>
</evidence>
<protein>
    <recommendedName>
        <fullName evidence="4">Outer-membrane lipoprotein LolB</fullName>
    </recommendedName>
</protein>
<keyword evidence="7" id="KW-0653">Protein transport</keyword>
<keyword evidence="12" id="KW-0449">Lipoprotein</keyword>
<evidence type="ECO:0000256" key="11">
    <source>
        <dbReference type="ARBA" id="ARBA00023237"/>
    </source>
</evidence>
<keyword evidence="6 13" id="KW-0732">Signal</keyword>
<dbReference type="GO" id="GO:0015031">
    <property type="term" value="P:protein transport"/>
    <property type="evidence" value="ECO:0007669"/>
    <property type="project" value="UniProtKB-KW"/>
</dbReference>
<evidence type="ECO:0000313" key="15">
    <source>
        <dbReference type="Proteomes" id="UP000249135"/>
    </source>
</evidence>
<feature type="chain" id="PRO_5015984179" description="Outer-membrane lipoprotein LolB" evidence="13">
    <location>
        <begin position="16"/>
        <end position="172"/>
    </location>
</feature>
<comment type="caution">
    <text evidence="14">The sequence shown here is derived from an EMBL/GenBank/DDBJ whole genome shotgun (WGS) entry which is preliminary data.</text>
</comment>
<evidence type="ECO:0000256" key="6">
    <source>
        <dbReference type="ARBA" id="ARBA00022729"/>
    </source>
</evidence>
<keyword evidence="9" id="KW-0564">Palmitate</keyword>
<evidence type="ECO:0000256" key="13">
    <source>
        <dbReference type="SAM" id="SignalP"/>
    </source>
</evidence>
<dbReference type="Gene3D" id="2.50.20.10">
    <property type="entry name" value="Lipoprotein localisation LolA/LolB/LppX"/>
    <property type="match status" value="1"/>
</dbReference>